<evidence type="ECO:0000313" key="12">
    <source>
        <dbReference type="RefSeq" id="XP_033539036.1"/>
    </source>
</evidence>
<dbReference type="EMBL" id="ML975149">
    <property type="protein sequence ID" value="KAF1817405.1"/>
    <property type="molecule type" value="Genomic_DNA"/>
</dbReference>
<evidence type="ECO:0000313" key="11">
    <source>
        <dbReference type="Proteomes" id="UP000504638"/>
    </source>
</evidence>
<dbReference type="Pfam" id="PF00172">
    <property type="entry name" value="Zn_clus"/>
    <property type="match status" value="1"/>
</dbReference>
<feature type="region of interest" description="Disordered" evidence="8">
    <location>
        <begin position="1"/>
        <end position="47"/>
    </location>
</feature>
<dbReference type="Pfam" id="PF04082">
    <property type="entry name" value="Fungal_trans"/>
    <property type="match status" value="1"/>
</dbReference>
<feature type="region of interest" description="Disordered" evidence="8">
    <location>
        <begin position="649"/>
        <end position="822"/>
    </location>
</feature>
<dbReference type="InterPro" id="IPR001138">
    <property type="entry name" value="Zn2Cys6_DnaBD"/>
</dbReference>
<dbReference type="Proteomes" id="UP000504638">
    <property type="component" value="Unplaced"/>
</dbReference>
<evidence type="ECO:0000256" key="8">
    <source>
        <dbReference type="SAM" id="MobiDB-lite"/>
    </source>
</evidence>
<dbReference type="AlphaFoldDB" id="A0A6G1GH24"/>
<proteinExistence type="predicted"/>
<dbReference type="InterPro" id="IPR052202">
    <property type="entry name" value="Yeast_MetPath_Reg"/>
</dbReference>
<evidence type="ECO:0000256" key="7">
    <source>
        <dbReference type="ARBA" id="ARBA00023242"/>
    </source>
</evidence>
<feature type="compositionally biased region" description="Polar residues" evidence="8">
    <location>
        <begin position="713"/>
        <end position="731"/>
    </location>
</feature>
<dbReference type="PANTHER" id="PTHR47782">
    <property type="entry name" value="ZN(II)2CYS6 TRANSCRIPTION FACTOR (EUROFUNG)-RELATED"/>
    <property type="match status" value="1"/>
</dbReference>
<reference evidence="12" key="3">
    <citation type="submission" date="2025-04" db="UniProtKB">
        <authorList>
            <consortium name="RefSeq"/>
        </authorList>
    </citation>
    <scope>IDENTIFICATION</scope>
    <source>
        <strain evidence="12">CBS 781.70</strain>
    </source>
</reference>
<keyword evidence="11" id="KW-1185">Reference proteome</keyword>
<feature type="compositionally biased region" description="Polar residues" evidence="8">
    <location>
        <begin position="768"/>
        <end position="780"/>
    </location>
</feature>
<dbReference type="GO" id="GO:0006351">
    <property type="term" value="P:DNA-templated transcription"/>
    <property type="evidence" value="ECO:0007669"/>
    <property type="project" value="InterPro"/>
</dbReference>
<evidence type="ECO:0000256" key="3">
    <source>
        <dbReference type="ARBA" id="ARBA00022833"/>
    </source>
</evidence>
<dbReference type="InterPro" id="IPR007219">
    <property type="entry name" value="XnlR_reg_dom"/>
</dbReference>
<feature type="compositionally biased region" description="Low complexity" evidence="8">
    <location>
        <begin position="695"/>
        <end position="712"/>
    </location>
</feature>
<keyword evidence="5" id="KW-0238">DNA-binding</keyword>
<evidence type="ECO:0000256" key="2">
    <source>
        <dbReference type="ARBA" id="ARBA00022723"/>
    </source>
</evidence>
<evidence type="ECO:0000256" key="4">
    <source>
        <dbReference type="ARBA" id="ARBA00023015"/>
    </source>
</evidence>
<dbReference type="GO" id="GO:0043565">
    <property type="term" value="F:sequence-specific DNA binding"/>
    <property type="evidence" value="ECO:0007669"/>
    <property type="project" value="TreeGrafter"/>
</dbReference>
<feature type="compositionally biased region" description="Polar residues" evidence="8">
    <location>
        <begin position="743"/>
        <end position="758"/>
    </location>
</feature>
<evidence type="ECO:0000313" key="10">
    <source>
        <dbReference type="EMBL" id="KAF1817405.1"/>
    </source>
</evidence>
<keyword evidence="4" id="KW-0805">Transcription regulation</keyword>
<dbReference type="CDD" id="cd00067">
    <property type="entry name" value="GAL4"/>
    <property type="match status" value="1"/>
</dbReference>
<feature type="compositionally biased region" description="Low complexity" evidence="8">
    <location>
        <begin position="8"/>
        <end position="19"/>
    </location>
</feature>
<evidence type="ECO:0000259" key="9">
    <source>
        <dbReference type="SMART" id="SM00906"/>
    </source>
</evidence>
<organism evidence="10">
    <name type="scientific">Eremomyces bilateralis CBS 781.70</name>
    <dbReference type="NCBI Taxonomy" id="1392243"/>
    <lineage>
        <taxon>Eukaryota</taxon>
        <taxon>Fungi</taxon>
        <taxon>Dikarya</taxon>
        <taxon>Ascomycota</taxon>
        <taxon>Pezizomycotina</taxon>
        <taxon>Dothideomycetes</taxon>
        <taxon>Dothideomycetes incertae sedis</taxon>
        <taxon>Eremomycetales</taxon>
        <taxon>Eremomycetaceae</taxon>
        <taxon>Eremomyces</taxon>
    </lineage>
</organism>
<dbReference type="PANTHER" id="PTHR47782:SF8">
    <property type="entry name" value="ZN(II)2CYS6 TRANSCRIPTION FACTOR (EUROFUNG)"/>
    <property type="match status" value="1"/>
</dbReference>
<keyword evidence="7" id="KW-0539">Nucleus</keyword>
<accession>A0A6G1GH24</accession>
<reference evidence="12" key="2">
    <citation type="submission" date="2020-04" db="EMBL/GenBank/DDBJ databases">
        <authorList>
            <consortium name="NCBI Genome Project"/>
        </authorList>
    </citation>
    <scope>NUCLEOTIDE SEQUENCE</scope>
    <source>
        <strain evidence="12">CBS 781.70</strain>
    </source>
</reference>
<feature type="compositionally biased region" description="Low complexity" evidence="8">
    <location>
        <begin position="811"/>
        <end position="822"/>
    </location>
</feature>
<feature type="compositionally biased region" description="Polar residues" evidence="8">
    <location>
        <begin position="650"/>
        <end position="681"/>
    </location>
</feature>
<dbReference type="CDD" id="cd12148">
    <property type="entry name" value="fungal_TF_MHR"/>
    <property type="match status" value="1"/>
</dbReference>
<keyword evidence="3" id="KW-0862">Zinc</keyword>
<evidence type="ECO:0000256" key="1">
    <source>
        <dbReference type="ARBA" id="ARBA00004123"/>
    </source>
</evidence>
<name>A0A6G1GH24_9PEZI</name>
<evidence type="ECO:0000256" key="5">
    <source>
        <dbReference type="ARBA" id="ARBA00023125"/>
    </source>
</evidence>
<protein>
    <recommendedName>
        <fullName evidence="9">Xylanolytic transcriptional activator regulatory domain-containing protein</fullName>
    </recommendedName>
</protein>
<keyword evidence="6" id="KW-0804">Transcription</keyword>
<dbReference type="RefSeq" id="XP_033539036.1">
    <property type="nucleotide sequence ID" value="XM_033674156.1"/>
</dbReference>
<dbReference type="GO" id="GO:0005634">
    <property type="term" value="C:nucleus"/>
    <property type="evidence" value="ECO:0007669"/>
    <property type="project" value="UniProtKB-SubCell"/>
</dbReference>
<dbReference type="SMART" id="SM00906">
    <property type="entry name" value="Fungal_trans"/>
    <property type="match status" value="1"/>
</dbReference>
<reference evidence="10 12" key="1">
    <citation type="submission" date="2020-01" db="EMBL/GenBank/DDBJ databases">
        <authorList>
            <consortium name="DOE Joint Genome Institute"/>
            <person name="Haridas S."/>
            <person name="Albert R."/>
            <person name="Binder M."/>
            <person name="Bloem J."/>
            <person name="Labutti K."/>
            <person name="Salamov A."/>
            <person name="Andreopoulos B."/>
            <person name="Baker S.E."/>
            <person name="Barry K."/>
            <person name="Bills G."/>
            <person name="Bluhm B.H."/>
            <person name="Cannon C."/>
            <person name="Castanera R."/>
            <person name="Culley D.E."/>
            <person name="Daum C."/>
            <person name="Ezra D."/>
            <person name="Gonzalez J.B."/>
            <person name="Henrissat B."/>
            <person name="Kuo A."/>
            <person name="Liang C."/>
            <person name="Lipzen A."/>
            <person name="Lutzoni F."/>
            <person name="Magnuson J."/>
            <person name="Mondo S."/>
            <person name="Nolan M."/>
            <person name="Ohm R."/>
            <person name="Pangilinan J."/>
            <person name="Park H.-J."/>
            <person name="Ramirez L."/>
            <person name="Alfaro M."/>
            <person name="Sun H."/>
            <person name="Tritt A."/>
            <person name="Yoshinaga Y."/>
            <person name="Zwiers L.-H."/>
            <person name="Turgeon B.G."/>
            <person name="Goodwin S.B."/>
            <person name="Spatafora J.W."/>
            <person name="Crous P.W."/>
            <person name="Grigoriev I.V."/>
        </authorList>
    </citation>
    <scope>NUCLEOTIDE SEQUENCE</scope>
    <source>
        <strain evidence="10 12">CBS 781.70</strain>
    </source>
</reference>
<dbReference type="GO" id="GO:0000981">
    <property type="term" value="F:DNA-binding transcription factor activity, RNA polymerase II-specific"/>
    <property type="evidence" value="ECO:0007669"/>
    <property type="project" value="InterPro"/>
</dbReference>
<feature type="domain" description="Xylanolytic transcriptional activator regulatory" evidence="9">
    <location>
        <begin position="354"/>
        <end position="435"/>
    </location>
</feature>
<dbReference type="OrthoDB" id="5416384at2759"/>
<dbReference type="GeneID" id="54414726"/>
<dbReference type="Gene3D" id="4.10.240.10">
    <property type="entry name" value="Zn(2)-C6 fungal-type DNA-binding domain"/>
    <property type="match status" value="1"/>
</dbReference>
<gene>
    <name evidence="10 12" type="ORF">P152DRAFT_17834</name>
</gene>
<dbReference type="GO" id="GO:0008270">
    <property type="term" value="F:zinc ion binding"/>
    <property type="evidence" value="ECO:0007669"/>
    <property type="project" value="InterPro"/>
</dbReference>
<sequence>MDFNTRQAAPSSMAPYAMANGSTATTTLPTSQIRREGSTENSEESSPRIAHTLTACCRCRTVSFPSARMPYGRPDRKRLDCVSASLHANPRWQRKTRCDPGLPRCGPCERTNSFCEYFDPAKGVKIPRNYVVHLQHKVRALEQQLEELEKEEQEPDPEDMMRGPANVRLGESDESKFLGPSSGIAITRLVMQLAKQFNDSKSITDIVNAERKKFIKSRFLIEEDKPTSKIYPLISNVAAEELPNRDLTNRLVLLFFLKVHPMYPIFHEPTFLRDVETVYSSPASASPYQQFCLRVVIAISLQKMDTQYAGLADSYYLSALQYFEACVKPMDLQTLQCFALIGGYSLLTPTRTAVYYVVGLAVRLVQTLGLHEEKTVARKRDGKLKNALELDMSRRVFWIILTMDYGLAHSLGRPSCIATLEEHIDVEFPEQVDDEYIREDGVVPGAPPSLKKWIAVHFFRMRLLQLEIRRKLYQVKRSQPKDDNDPWFKQMEAKLVKWRDTSPEMDAGSGLNKVWFIGRYNTMIVFLFRPSPQVPRPSVRAAHLSYDACEYNIYMQRRQIETKSVDLTWIFTQSIFMTVNTILWALSYEDVRRAHPREEVEKHLTVAMEAISLASDRWPGVTSALELYQTLIEACLRVFDKAGDIPISAASPSETLSTSTFDRASRSRTTSPATVSTSSIATPPEKTMGTFGYLAQATSTTQSQTSPTSSAPEHSNFSPNHSSAPSSQRSPYGTDMARDPSLPFNTLPQSFELSSAPWNPSFGFDGGQSATHQQSHTSPNDYPPTDPLSSPDRSSSDIHRPNNASNPMGGTAASLAQQQQLPTTTAPTTDALTNLLSFQLQPTDYLYPQSSWPTYQGSHQQDLFGRDSNAGLTAQQQVELMQALETDGLDAMDGLIEEGKGLFYPGVDWYGTVQGT</sequence>
<comment type="subcellular location">
    <subcellularLocation>
        <location evidence="1">Nucleus</location>
    </subcellularLocation>
</comment>
<feature type="compositionally biased region" description="Polar residues" evidence="8">
    <location>
        <begin position="20"/>
        <end position="32"/>
    </location>
</feature>
<dbReference type="InterPro" id="IPR036864">
    <property type="entry name" value="Zn2-C6_fun-type_DNA-bd_sf"/>
</dbReference>
<evidence type="ECO:0000256" key="6">
    <source>
        <dbReference type="ARBA" id="ARBA00023163"/>
    </source>
</evidence>
<dbReference type="GO" id="GO:0045944">
    <property type="term" value="P:positive regulation of transcription by RNA polymerase II"/>
    <property type="evidence" value="ECO:0007669"/>
    <property type="project" value="TreeGrafter"/>
</dbReference>
<keyword evidence="2" id="KW-0479">Metal-binding</keyword>